<dbReference type="EMBL" id="BMAV01006910">
    <property type="protein sequence ID" value="GFY49244.1"/>
    <property type="molecule type" value="Genomic_DNA"/>
</dbReference>
<comment type="caution">
    <text evidence="3">The sequence shown here is derived from an EMBL/GenBank/DDBJ whole genome shotgun (WGS) entry which is preliminary data.</text>
</comment>
<reference evidence="3" key="1">
    <citation type="submission" date="2020-08" db="EMBL/GenBank/DDBJ databases">
        <title>Multicomponent nature underlies the extraordinary mechanical properties of spider dragline silk.</title>
        <authorList>
            <person name="Kono N."/>
            <person name="Nakamura H."/>
            <person name="Mori M."/>
            <person name="Yoshida Y."/>
            <person name="Ohtoshi R."/>
            <person name="Malay A.D."/>
            <person name="Moran D.A.P."/>
            <person name="Tomita M."/>
            <person name="Numata K."/>
            <person name="Arakawa K."/>
        </authorList>
    </citation>
    <scope>NUCLEOTIDE SEQUENCE</scope>
</reference>
<dbReference type="EMBL" id="BMAV01006910">
    <property type="protein sequence ID" value="GFY49243.1"/>
    <property type="molecule type" value="Genomic_DNA"/>
</dbReference>
<proteinExistence type="predicted"/>
<organism evidence="3 4">
    <name type="scientific">Trichonephila inaurata madagascariensis</name>
    <dbReference type="NCBI Taxonomy" id="2747483"/>
    <lineage>
        <taxon>Eukaryota</taxon>
        <taxon>Metazoa</taxon>
        <taxon>Ecdysozoa</taxon>
        <taxon>Arthropoda</taxon>
        <taxon>Chelicerata</taxon>
        <taxon>Arachnida</taxon>
        <taxon>Araneae</taxon>
        <taxon>Araneomorphae</taxon>
        <taxon>Entelegynae</taxon>
        <taxon>Araneoidea</taxon>
        <taxon>Nephilidae</taxon>
        <taxon>Trichonephila</taxon>
        <taxon>Trichonephila inaurata</taxon>
    </lineage>
</organism>
<evidence type="ECO:0000313" key="3">
    <source>
        <dbReference type="EMBL" id="GFY49244.1"/>
    </source>
</evidence>
<feature type="chain" id="PRO_5036597002" evidence="1">
    <location>
        <begin position="25"/>
        <end position="84"/>
    </location>
</feature>
<keyword evidence="4" id="KW-1185">Reference proteome</keyword>
<evidence type="ECO:0000313" key="2">
    <source>
        <dbReference type="EMBL" id="GFY49243.1"/>
    </source>
</evidence>
<gene>
    <name evidence="2" type="ORF">TNIN_361591</name>
    <name evidence="3" type="ORF">TNIN_361601</name>
</gene>
<name>A0A8X6XB23_9ARAC</name>
<keyword evidence="1" id="KW-0732">Signal</keyword>
<protein>
    <submittedName>
        <fullName evidence="3">Uncharacterized protein</fullName>
    </submittedName>
</protein>
<accession>A0A8X6XB23</accession>
<feature type="signal peptide" evidence="1">
    <location>
        <begin position="1"/>
        <end position="24"/>
    </location>
</feature>
<evidence type="ECO:0000313" key="4">
    <source>
        <dbReference type="Proteomes" id="UP000886998"/>
    </source>
</evidence>
<evidence type="ECO:0000256" key="1">
    <source>
        <dbReference type="SAM" id="SignalP"/>
    </source>
</evidence>
<dbReference type="Proteomes" id="UP000886998">
    <property type="component" value="Unassembled WGS sequence"/>
</dbReference>
<sequence>MKPCMMMYAVHGLLLMVLSNGAVGRDFHTLNLDGDQEYEFHTKFETYFQTVLIVKARESGWLCKMKNRQRNVLPIKCKICNAVL</sequence>
<dbReference type="AlphaFoldDB" id="A0A8X6XB23"/>